<keyword evidence="1" id="KW-0472">Membrane</keyword>
<comment type="caution">
    <text evidence="2">The sequence shown here is derived from an EMBL/GenBank/DDBJ whole genome shotgun (WGS) entry which is preliminary data.</text>
</comment>
<keyword evidence="1" id="KW-0812">Transmembrane</keyword>
<evidence type="ECO:0000313" key="2">
    <source>
        <dbReference type="EMBL" id="MBB6050175.1"/>
    </source>
</evidence>
<protein>
    <submittedName>
        <fullName evidence="2">Prepilin-type processing-associated H-X9-DG protein</fullName>
    </submittedName>
</protein>
<dbReference type="EMBL" id="JACHGW010000002">
    <property type="protein sequence ID" value="MBB6050175.1"/>
    <property type="molecule type" value="Genomic_DNA"/>
</dbReference>
<sequence length="210" mass="23225">MSERSIAFYGALSHTAWGIVPVIAAVALGFAAYRVELRWRQTRHRELLLGLVGIWVSLLTSLWLVFAGVFHVACAATKANETQCLSNMKMLGTAAVMYAQDHHETLPPAENWEDALKPYLKTLPKCPLSKGEVGYAMNKALSKKKLEELERTADVVLFFESDNGTTVSQRRHGSSLGFTFADGHAKRLSEKGQKMLVWEGSMTTPTASPR</sequence>
<feature type="transmembrane region" description="Helical" evidence="1">
    <location>
        <begin position="47"/>
        <end position="73"/>
    </location>
</feature>
<dbReference type="RefSeq" id="WP_184194638.1">
    <property type="nucleotide sequence ID" value="NZ_JACHGW010000002.1"/>
</dbReference>
<feature type="transmembrane region" description="Helical" evidence="1">
    <location>
        <begin position="6"/>
        <end position="35"/>
    </location>
</feature>
<reference evidence="2 3" key="1">
    <citation type="submission" date="2020-08" db="EMBL/GenBank/DDBJ databases">
        <title>Genomic Encyclopedia of Type Strains, Phase IV (KMG-IV): sequencing the most valuable type-strain genomes for metagenomic binning, comparative biology and taxonomic classification.</title>
        <authorList>
            <person name="Goeker M."/>
        </authorList>
    </citation>
    <scope>NUCLEOTIDE SEQUENCE [LARGE SCALE GENOMIC DNA]</scope>
    <source>
        <strain evidence="2 3">DSM 23562</strain>
    </source>
</reference>
<accession>A0A7W9W6L5</accession>
<name>A0A7W9W6L5_ARMRO</name>
<evidence type="ECO:0000313" key="3">
    <source>
        <dbReference type="Proteomes" id="UP000520814"/>
    </source>
</evidence>
<organism evidence="2 3">
    <name type="scientific">Armatimonas rosea</name>
    <dbReference type="NCBI Taxonomy" id="685828"/>
    <lineage>
        <taxon>Bacteria</taxon>
        <taxon>Bacillati</taxon>
        <taxon>Armatimonadota</taxon>
        <taxon>Armatimonadia</taxon>
        <taxon>Armatimonadales</taxon>
        <taxon>Armatimonadaceae</taxon>
        <taxon>Armatimonas</taxon>
    </lineage>
</organism>
<keyword evidence="3" id="KW-1185">Reference proteome</keyword>
<proteinExistence type="predicted"/>
<dbReference type="Proteomes" id="UP000520814">
    <property type="component" value="Unassembled WGS sequence"/>
</dbReference>
<dbReference type="AlphaFoldDB" id="A0A7W9W6L5"/>
<gene>
    <name evidence="2" type="ORF">HNQ39_001966</name>
</gene>
<evidence type="ECO:0000256" key="1">
    <source>
        <dbReference type="SAM" id="Phobius"/>
    </source>
</evidence>
<keyword evidence="1" id="KW-1133">Transmembrane helix</keyword>